<evidence type="ECO:0000256" key="1">
    <source>
        <dbReference type="ARBA" id="ARBA00001966"/>
    </source>
</evidence>
<dbReference type="PANTHER" id="PTHR30182:SF1">
    <property type="entry name" value="L-SERINE DEHYDRATASE 1"/>
    <property type="match status" value="1"/>
</dbReference>
<evidence type="ECO:0000256" key="5">
    <source>
        <dbReference type="ARBA" id="ARBA00022485"/>
    </source>
</evidence>
<dbReference type="RefSeq" id="WP_144046298.1">
    <property type="nucleotide sequence ID" value="NZ_CP041614.1"/>
</dbReference>
<organism evidence="14 15">
    <name type="scientific">Shewanella psychropiezotolerans</name>
    <dbReference type="NCBI Taxonomy" id="2593655"/>
    <lineage>
        <taxon>Bacteria</taxon>
        <taxon>Pseudomonadati</taxon>
        <taxon>Pseudomonadota</taxon>
        <taxon>Gammaproteobacteria</taxon>
        <taxon>Alteromonadales</taxon>
        <taxon>Shewanellaceae</taxon>
        <taxon>Shewanella</taxon>
    </lineage>
</organism>
<dbReference type="GO" id="GO:0003941">
    <property type="term" value="F:L-serine ammonia-lyase activity"/>
    <property type="evidence" value="ECO:0007669"/>
    <property type="project" value="UniProtKB-EC"/>
</dbReference>
<comment type="similarity">
    <text evidence="3 11">Belongs to the iron-sulfur dependent L-serine dehydratase family.</text>
</comment>
<dbReference type="Pfam" id="PF03313">
    <property type="entry name" value="SDH_alpha"/>
    <property type="match status" value="1"/>
</dbReference>
<keyword evidence="6 11" id="KW-0479">Metal-binding</keyword>
<keyword evidence="4 11" id="KW-0312">Gluconeogenesis</keyword>
<reference evidence="14 15" key="1">
    <citation type="submission" date="2019-07" db="EMBL/GenBank/DDBJ databases">
        <title>Shewanella sp. YLB-06 whole genomic sequence.</title>
        <authorList>
            <person name="Yu L."/>
        </authorList>
    </citation>
    <scope>NUCLEOTIDE SEQUENCE [LARGE SCALE GENOMIC DNA]</scope>
    <source>
        <strain evidence="14 15">YLB-06</strain>
    </source>
</reference>
<evidence type="ECO:0000256" key="9">
    <source>
        <dbReference type="ARBA" id="ARBA00023239"/>
    </source>
</evidence>
<evidence type="ECO:0000256" key="7">
    <source>
        <dbReference type="ARBA" id="ARBA00023004"/>
    </source>
</evidence>
<dbReference type="EMBL" id="CP041614">
    <property type="protein sequence ID" value="QDO83932.1"/>
    <property type="molecule type" value="Genomic_DNA"/>
</dbReference>
<keyword evidence="7 11" id="KW-0408">Iron</keyword>
<accession>A0ABX5X0H7</accession>
<evidence type="ECO:0000256" key="10">
    <source>
        <dbReference type="ARBA" id="ARBA00049406"/>
    </source>
</evidence>
<sequence length="455" mass="47945">MAHSIFDLFKVGIGPSSSHTVGPMVAANRFAKELVTQDLLQEVDKVRVELFGSLALTGKGHATDNACVLGLMAESPGCLDADNIPGLLALVKDTGELPLSGKRWIYFSSEEDLIFHYHTSLPEHPNAMTIKALNAEGGLVLSRTYFSVGGGAVVGEDDPQQTISSSLAYPYSSARELLQHCGQSGLSIAEITLANEAALGETESEYKLLSLWRVMSGCIERGLAQDGVLPGSIKLKRRAKNLHQRLLALDEEGCSQPGGIDTLDWVNLYAMAVNEENAAGGRVVTAPTNGAAGVIPAVLAWFIKFKSDKDQDIVTFLATAGAVGLLYKQNASISAAEVGCQGEIGVACSMAAAGLTAALGGTPEQVENAAEIGMEHNLGLTCDPIDGLVQVPCIERNTMGAVKAINASRLALLSDGTHLVHLDDVIKTMHQTGLDMMSKYKETSQGGLAINVIAC</sequence>
<dbReference type="NCBIfam" id="TIGR00720">
    <property type="entry name" value="sda_mono"/>
    <property type="match status" value="1"/>
</dbReference>
<dbReference type="Proteomes" id="UP000315947">
    <property type="component" value="Chromosome"/>
</dbReference>
<dbReference type="InterPro" id="IPR005130">
    <property type="entry name" value="Ser_deHydtase-like_asu"/>
</dbReference>
<dbReference type="PANTHER" id="PTHR30182">
    <property type="entry name" value="L-SERINE DEHYDRATASE"/>
    <property type="match status" value="1"/>
</dbReference>
<evidence type="ECO:0000256" key="8">
    <source>
        <dbReference type="ARBA" id="ARBA00023014"/>
    </source>
</evidence>
<evidence type="ECO:0000259" key="12">
    <source>
        <dbReference type="Pfam" id="PF03313"/>
    </source>
</evidence>
<proteinExistence type="inferred from homology"/>
<evidence type="ECO:0000313" key="15">
    <source>
        <dbReference type="Proteomes" id="UP000315947"/>
    </source>
</evidence>
<evidence type="ECO:0000256" key="11">
    <source>
        <dbReference type="RuleBase" id="RU366059"/>
    </source>
</evidence>
<keyword evidence="8 11" id="KW-0411">Iron-sulfur</keyword>
<dbReference type="InterPro" id="IPR005131">
    <property type="entry name" value="Ser_deHydtase_bsu"/>
</dbReference>
<dbReference type="Pfam" id="PF03315">
    <property type="entry name" value="SDH_beta"/>
    <property type="match status" value="1"/>
</dbReference>
<evidence type="ECO:0000256" key="3">
    <source>
        <dbReference type="ARBA" id="ARBA00008636"/>
    </source>
</evidence>
<evidence type="ECO:0000256" key="6">
    <source>
        <dbReference type="ARBA" id="ARBA00022723"/>
    </source>
</evidence>
<evidence type="ECO:0000256" key="4">
    <source>
        <dbReference type="ARBA" id="ARBA00022432"/>
    </source>
</evidence>
<dbReference type="InterPro" id="IPR029009">
    <property type="entry name" value="ASB_dom_sf"/>
</dbReference>
<gene>
    <name evidence="14" type="ORF">FM037_12655</name>
</gene>
<dbReference type="InterPro" id="IPR051318">
    <property type="entry name" value="Fe-S_L-Ser"/>
</dbReference>
<keyword evidence="15" id="KW-1185">Reference proteome</keyword>
<evidence type="ECO:0000256" key="2">
    <source>
        <dbReference type="ARBA" id="ARBA00004742"/>
    </source>
</evidence>
<name>A0ABX5X0H7_9GAMM</name>
<evidence type="ECO:0000259" key="13">
    <source>
        <dbReference type="Pfam" id="PF03315"/>
    </source>
</evidence>
<evidence type="ECO:0000313" key="14">
    <source>
        <dbReference type="EMBL" id="QDO83932.1"/>
    </source>
</evidence>
<feature type="domain" description="Serine dehydratase beta chain" evidence="13">
    <location>
        <begin position="4"/>
        <end position="157"/>
    </location>
</feature>
<comment type="cofactor">
    <cofactor evidence="1 11">
        <name>[4Fe-4S] cluster</name>
        <dbReference type="ChEBI" id="CHEBI:49883"/>
    </cofactor>
</comment>
<dbReference type="Gene3D" id="3.30.1330.90">
    <property type="entry name" value="D-3-phosphoglycerate dehydrogenase, domain 3"/>
    <property type="match status" value="1"/>
</dbReference>
<keyword evidence="5 11" id="KW-0004">4Fe-4S</keyword>
<keyword evidence="9 11" id="KW-0456">Lyase</keyword>
<dbReference type="SUPFAM" id="SSF143548">
    <property type="entry name" value="Serine metabolism enzymes domain"/>
    <property type="match status" value="1"/>
</dbReference>
<comment type="pathway">
    <text evidence="2">Carbohydrate biosynthesis; gluconeogenesis.</text>
</comment>
<comment type="catalytic activity">
    <reaction evidence="10 11">
        <text>L-serine = pyruvate + NH4(+)</text>
        <dbReference type="Rhea" id="RHEA:19169"/>
        <dbReference type="ChEBI" id="CHEBI:15361"/>
        <dbReference type="ChEBI" id="CHEBI:28938"/>
        <dbReference type="ChEBI" id="CHEBI:33384"/>
        <dbReference type="EC" id="4.3.1.17"/>
    </reaction>
</comment>
<feature type="domain" description="Serine dehydratase-like alpha subunit" evidence="12">
    <location>
        <begin position="184"/>
        <end position="449"/>
    </location>
</feature>
<dbReference type="EC" id="4.3.1.17" evidence="11"/>
<dbReference type="InterPro" id="IPR004644">
    <property type="entry name" value="Fe-S_L-Ser_mono"/>
</dbReference>
<protein>
    <recommendedName>
        <fullName evidence="11">L-serine dehydratase</fullName>
        <ecNumber evidence="11">4.3.1.17</ecNumber>
    </recommendedName>
</protein>